<dbReference type="AlphaFoldDB" id="G5JD99"/>
<comment type="caution">
    <text evidence="2">The sequence shown here is derived from an EMBL/GenBank/DDBJ whole genome shotgun (WGS) entry which is preliminary data.</text>
</comment>
<reference evidence="2 3" key="1">
    <citation type="journal article" date="2011" name="Front. Microbiol.">
        <title>Two Strains of Crocosphaera watsonii with Highly Conserved Genomes are Distinguished by Strain-Specific Features.</title>
        <authorList>
            <person name="Bench S.R."/>
            <person name="Ilikchyan I.N."/>
            <person name="Tripp H.J."/>
            <person name="Zehr J.P."/>
        </authorList>
    </citation>
    <scope>NUCLEOTIDE SEQUENCE [LARGE SCALE GENOMIC DNA]</scope>
    <source>
        <strain evidence="2 3">WH 0003</strain>
    </source>
</reference>
<organism evidence="2 3">
    <name type="scientific">Crocosphaera watsonii WH 0003</name>
    <dbReference type="NCBI Taxonomy" id="423471"/>
    <lineage>
        <taxon>Bacteria</taxon>
        <taxon>Bacillati</taxon>
        <taxon>Cyanobacteriota</taxon>
        <taxon>Cyanophyceae</taxon>
        <taxon>Oscillatoriophycideae</taxon>
        <taxon>Chroococcales</taxon>
        <taxon>Aphanothecaceae</taxon>
        <taxon>Crocosphaera</taxon>
    </lineage>
</organism>
<feature type="domain" description="Cadherin" evidence="1">
    <location>
        <begin position="8"/>
        <end position="103"/>
    </location>
</feature>
<dbReference type="GeneID" id="88769358"/>
<evidence type="ECO:0000259" key="1">
    <source>
        <dbReference type="PROSITE" id="PS50268"/>
    </source>
</evidence>
<proteinExistence type="predicted"/>
<evidence type="ECO:0000313" key="3">
    <source>
        <dbReference type="Proteomes" id="UP000003477"/>
    </source>
</evidence>
<sequence>PNSKFANVLENSANGTIIASLNTEDFDEEDTHTYTLIDDAGGRFAINENNQLIVANGSLLDFDTNTSHEIIVRTTDSGNLSIEQNLTINIGNVNLEEIERDVLTIENLNLGEADTITLDHNTQTITLDQSYDNPVIFAPSVSFIGSQPTAPRISNITNNSFDIYLQEPSNEDGNHALETLSYLVFEAGTYQLSDGTLVEVGTINTDSTANLENGGVTPWETVGFETNFAQTPAIFSQVQTNNDSDFVRTRQQNATANGFEVVMEQEEGFAKNGETHGNETIGYLAITEGTGNSNGVTFLAGSTDNSVTDVFSSISFGG</sequence>
<keyword evidence="2" id="KW-0401">Integrin</keyword>
<feature type="non-terminal residue" evidence="2">
    <location>
        <position position="1"/>
    </location>
</feature>
<dbReference type="EMBL" id="AESD01000834">
    <property type="protein sequence ID" value="EHJ09842.1"/>
    <property type="molecule type" value="Genomic_DNA"/>
</dbReference>
<dbReference type="PROSITE" id="PS50268">
    <property type="entry name" value="CADHERIN_2"/>
    <property type="match status" value="1"/>
</dbReference>
<dbReference type="SUPFAM" id="SSF49313">
    <property type="entry name" value="Cadherin-like"/>
    <property type="match status" value="1"/>
</dbReference>
<dbReference type="GO" id="GO:0005509">
    <property type="term" value="F:calcium ion binding"/>
    <property type="evidence" value="ECO:0007669"/>
    <property type="project" value="InterPro"/>
</dbReference>
<dbReference type="GO" id="GO:0016020">
    <property type="term" value="C:membrane"/>
    <property type="evidence" value="ECO:0007669"/>
    <property type="project" value="InterPro"/>
</dbReference>
<dbReference type="GO" id="GO:0007156">
    <property type="term" value="P:homophilic cell adhesion via plasma membrane adhesion molecules"/>
    <property type="evidence" value="ECO:0007669"/>
    <property type="project" value="InterPro"/>
</dbReference>
<protein>
    <submittedName>
        <fullName evidence="2">Integrins alpha chain:Cadherin:Na-Ca exchanger/integrin-beta4</fullName>
    </submittedName>
</protein>
<dbReference type="Gene3D" id="2.60.40.2080">
    <property type="match status" value="1"/>
</dbReference>
<dbReference type="InterPro" id="IPR015919">
    <property type="entry name" value="Cadherin-like_sf"/>
</dbReference>
<dbReference type="InterPro" id="IPR002126">
    <property type="entry name" value="Cadherin-like_dom"/>
</dbReference>
<dbReference type="PATRIC" id="fig|423471.3.peg.5038"/>
<gene>
    <name evidence="2" type="ORF">CWATWH0003_5396t4</name>
</gene>
<dbReference type="GO" id="GO:0007229">
    <property type="term" value="P:integrin-mediated signaling pathway"/>
    <property type="evidence" value="ECO:0007669"/>
    <property type="project" value="UniProtKB-KW"/>
</dbReference>
<name>G5JD99_CROWT</name>
<dbReference type="Pfam" id="PF00028">
    <property type="entry name" value="Cadherin"/>
    <property type="match status" value="1"/>
</dbReference>
<dbReference type="SMART" id="SM00112">
    <property type="entry name" value="CA"/>
    <property type="match status" value="1"/>
</dbReference>
<accession>G5JD99</accession>
<dbReference type="InterPro" id="IPR037221">
    <property type="entry name" value="H-type_lectin_dom_sf"/>
</dbReference>
<evidence type="ECO:0000313" key="2">
    <source>
        <dbReference type="EMBL" id="EHJ09842.1"/>
    </source>
</evidence>
<dbReference type="CDD" id="cd11304">
    <property type="entry name" value="Cadherin_repeat"/>
    <property type="match status" value="1"/>
</dbReference>
<dbReference type="Proteomes" id="UP000003477">
    <property type="component" value="Unassembled WGS sequence"/>
</dbReference>
<dbReference type="RefSeq" id="WP_007313150.1">
    <property type="nucleotide sequence ID" value="NZ_AESD01000834.1"/>
</dbReference>
<dbReference type="Gene3D" id="2.60.40.60">
    <property type="entry name" value="Cadherins"/>
    <property type="match status" value="1"/>
</dbReference>